<evidence type="ECO:0000259" key="3">
    <source>
        <dbReference type="Pfam" id="PF04389"/>
    </source>
</evidence>
<dbReference type="Proteomes" id="UP000551327">
    <property type="component" value="Unassembled WGS sequence"/>
</dbReference>
<feature type="domain" description="PA" evidence="2">
    <location>
        <begin position="140"/>
        <end position="207"/>
    </location>
</feature>
<dbReference type="InterPro" id="IPR046450">
    <property type="entry name" value="PA_dom_sf"/>
</dbReference>
<proteinExistence type="predicted"/>
<dbReference type="InterPro" id="IPR045175">
    <property type="entry name" value="M28_fam"/>
</dbReference>
<dbReference type="InterPro" id="IPR003137">
    <property type="entry name" value="PA_domain"/>
</dbReference>
<dbReference type="Gene3D" id="3.40.630.10">
    <property type="entry name" value="Zn peptidases"/>
    <property type="match status" value="1"/>
</dbReference>
<dbReference type="Pfam" id="PF04389">
    <property type="entry name" value="Peptidase_M28"/>
    <property type="match status" value="1"/>
</dbReference>
<gene>
    <name evidence="4" type="ORF">H7F53_02020</name>
</gene>
<comment type="caution">
    <text evidence="4">The sequence shown here is derived from an EMBL/GenBank/DDBJ whole genome shotgun (WGS) entry which is preliminary data.</text>
</comment>
<evidence type="ECO:0000313" key="5">
    <source>
        <dbReference type="Proteomes" id="UP000551327"/>
    </source>
</evidence>
<feature type="region of interest" description="Disordered" evidence="1">
    <location>
        <begin position="1"/>
        <end position="24"/>
    </location>
</feature>
<sequence length="559" mass="59210">MEAWSDEAEPTPGPAPAAATAPRAEAELPLDPRFAPERFRADVAFLADDLLEGRDIGSRGHEIAARFVAQRFAALGLEPLGDRDAAGQRGWLQRITFQKTSYTQDPAGFEITGPAGTRRFAHGQEVIIAASANAPELDLTAPLVFAGYGIDDPRVGINDYARLDVKGKIVVVLRGYPTGMPSEVGANLSATKAQMAERHGAIGVITLATNASLKVRPWERLIRTASTPSYAWVGPDGRANEAAPGIRLAGAVNDEAAAALLAGAPRSLAQIRAEADKPGARPRGFALRTTLRGFVHSRSERITSTNVVALLPGGDPALRGEHVVLSAHLDHLGITPPRPGASPGADTINNGAMDNAAGVATTLAVAQAMATEPAPRRSVLFVVTTGEERGLLGADYFATHPTVPAASIVGNVDLDMPVLLYPFTDVIAFGADHSTLGPIVADAVRPMQLTLSPDPMPAETLFVRSDHYRFVRKGVPAVFLATGFANGGAKAFGDFLAKDYHQPSDDLGLAWNWRAGARFAEANWRITRAMANRDAPPLWYQGDYFGDTFAPGAPKAPRP</sequence>
<protein>
    <submittedName>
        <fullName evidence="4">M28 family peptidase</fullName>
    </submittedName>
</protein>
<dbReference type="PANTHER" id="PTHR12147">
    <property type="entry name" value="METALLOPEPTIDASE M28 FAMILY MEMBER"/>
    <property type="match status" value="1"/>
</dbReference>
<evidence type="ECO:0000256" key="1">
    <source>
        <dbReference type="SAM" id="MobiDB-lite"/>
    </source>
</evidence>
<dbReference type="GO" id="GO:0008235">
    <property type="term" value="F:metalloexopeptidase activity"/>
    <property type="evidence" value="ECO:0007669"/>
    <property type="project" value="InterPro"/>
</dbReference>
<dbReference type="Pfam" id="PF02225">
    <property type="entry name" value="PA"/>
    <property type="match status" value="1"/>
</dbReference>
<organism evidence="4 5">
    <name type="scientific">Novosphingobium piscinae</name>
    <dbReference type="NCBI Taxonomy" id="1507448"/>
    <lineage>
        <taxon>Bacteria</taxon>
        <taxon>Pseudomonadati</taxon>
        <taxon>Pseudomonadota</taxon>
        <taxon>Alphaproteobacteria</taxon>
        <taxon>Sphingomonadales</taxon>
        <taxon>Sphingomonadaceae</taxon>
        <taxon>Novosphingobium</taxon>
    </lineage>
</organism>
<dbReference type="CDD" id="cd04820">
    <property type="entry name" value="PA_M28_1_1"/>
    <property type="match status" value="1"/>
</dbReference>
<evidence type="ECO:0000313" key="4">
    <source>
        <dbReference type="EMBL" id="MBC2667920.1"/>
    </source>
</evidence>
<feature type="domain" description="Peptidase M28" evidence="3">
    <location>
        <begin position="306"/>
        <end position="522"/>
    </location>
</feature>
<reference evidence="4 5" key="1">
    <citation type="submission" date="2020-08" db="EMBL/GenBank/DDBJ databases">
        <title>The genome sequence of type strain Novosphingobium piscinae KCTC 42194.</title>
        <authorList>
            <person name="Liu Y."/>
        </authorList>
    </citation>
    <scope>NUCLEOTIDE SEQUENCE [LARGE SCALE GENOMIC DNA]</scope>
    <source>
        <strain evidence="4 5">KCTC 42194</strain>
    </source>
</reference>
<dbReference type="GO" id="GO:0006508">
    <property type="term" value="P:proteolysis"/>
    <property type="evidence" value="ECO:0007669"/>
    <property type="project" value="InterPro"/>
</dbReference>
<evidence type="ECO:0000259" key="2">
    <source>
        <dbReference type="Pfam" id="PF02225"/>
    </source>
</evidence>
<name>A0A7X1KP13_9SPHN</name>
<dbReference type="SUPFAM" id="SSF53187">
    <property type="entry name" value="Zn-dependent exopeptidases"/>
    <property type="match status" value="1"/>
</dbReference>
<dbReference type="SUPFAM" id="SSF52025">
    <property type="entry name" value="PA domain"/>
    <property type="match status" value="1"/>
</dbReference>
<dbReference type="Gene3D" id="3.50.30.30">
    <property type="match status" value="1"/>
</dbReference>
<dbReference type="EMBL" id="JACLAX010000001">
    <property type="protein sequence ID" value="MBC2667920.1"/>
    <property type="molecule type" value="Genomic_DNA"/>
</dbReference>
<keyword evidence="5" id="KW-1185">Reference proteome</keyword>
<dbReference type="AlphaFoldDB" id="A0A7X1KP13"/>
<dbReference type="PANTHER" id="PTHR12147:SF26">
    <property type="entry name" value="PEPTIDASE M28 DOMAIN-CONTAINING PROTEIN"/>
    <property type="match status" value="1"/>
</dbReference>
<accession>A0A7X1KP13</accession>
<dbReference type="InterPro" id="IPR007484">
    <property type="entry name" value="Peptidase_M28"/>
</dbReference>